<proteinExistence type="predicted"/>
<protein>
    <submittedName>
        <fullName evidence="5">Putative ABC-type Fe(3+) transport system,ATPase component</fullName>
    </submittedName>
</protein>
<accession>E6QPG6</accession>
<dbReference type="SUPFAM" id="SSF52540">
    <property type="entry name" value="P-loop containing nucleoside triphosphate hydrolases"/>
    <property type="match status" value="1"/>
</dbReference>
<keyword evidence="1" id="KW-0813">Transport</keyword>
<evidence type="ECO:0000256" key="1">
    <source>
        <dbReference type="ARBA" id="ARBA00022448"/>
    </source>
</evidence>
<evidence type="ECO:0000256" key="2">
    <source>
        <dbReference type="ARBA" id="ARBA00022741"/>
    </source>
</evidence>
<evidence type="ECO:0000313" key="5">
    <source>
        <dbReference type="EMBL" id="CBI09137.1"/>
    </source>
</evidence>
<dbReference type="PANTHER" id="PTHR42939:SF1">
    <property type="entry name" value="ABC TRANSPORTER ATP-BINDING PROTEIN ALBC-RELATED"/>
    <property type="match status" value="1"/>
</dbReference>
<dbReference type="GO" id="GO:0016887">
    <property type="term" value="F:ATP hydrolysis activity"/>
    <property type="evidence" value="ECO:0007669"/>
    <property type="project" value="InterPro"/>
</dbReference>
<dbReference type="EMBL" id="CABQ01000323">
    <property type="protein sequence ID" value="CBI09137.1"/>
    <property type="molecule type" value="Genomic_DNA"/>
</dbReference>
<keyword evidence="2" id="KW-0547">Nucleotide-binding</keyword>
<dbReference type="Gene3D" id="3.40.50.300">
    <property type="entry name" value="P-loop containing nucleotide triphosphate hydrolases"/>
    <property type="match status" value="1"/>
</dbReference>
<feature type="domain" description="ABC transporter" evidence="4">
    <location>
        <begin position="26"/>
        <end position="250"/>
    </location>
</feature>
<organism evidence="5">
    <name type="scientific">mine drainage metagenome</name>
    <dbReference type="NCBI Taxonomy" id="410659"/>
    <lineage>
        <taxon>unclassified sequences</taxon>
        <taxon>metagenomes</taxon>
        <taxon>ecological metagenomes</taxon>
    </lineage>
</organism>
<dbReference type="AlphaFoldDB" id="E6QPG6"/>
<sequence length="344" mass="38245">MSEVGYSWCGLEMGEPKGAAMAETVVKLEGVSRQHGGEMTLDGVEMEVKRGAVYALTGLNGAGKTTLLRVMLGLKRASTGRCEVLGMNARRLRGGAWERVGVVIEEQPLAPGRTVEESLGALRRLYVGWDERLEQELLERLGLRTDTLLRRLSRGEAKKLRVVGALAFRPELVVMEDWLGGMDAASREELKTILEERREETTVIVTTEECGELEGFATEIGYLERGRMRFSEPVGELMERFREVEVTLAGGEELPRVLAGMGVPRRPVRDGLMASWLEVTELGGVIRLVESRFDGVRTRQDMEARFPESERLSARRMSLKEIVAALERHGRSESAGNEKSEAAR</sequence>
<name>E6QPG6_9ZZZZ</name>
<dbReference type="InterPro" id="IPR027417">
    <property type="entry name" value="P-loop_NTPase"/>
</dbReference>
<comment type="caution">
    <text evidence="5">The sequence shown here is derived from an EMBL/GenBank/DDBJ whole genome shotgun (WGS) entry which is preliminary data.</text>
</comment>
<dbReference type="GO" id="GO:0005524">
    <property type="term" value="F:ATP binding"/>
    <property type="evidence" value="ECO:0007669"/>
    <property type="project" value="UniProtKB-KW"/>
</dbReference>
<gene>
    <name evidence="5" type="ORF">CARN6_2691</name>
</gene>
<dbReference type="PROSITE" id="PS50893">
    <property type="entry name" value="ABC_TRANSPORTER_2"/>
    <property type="match status" value="1"/>
</dbReference>
<dbReference type="PANTHER" id="PTHR42939">
    <property type="entry name" value="ABC TRANSPORTER ATP-BINDING PROTEIN ALBC-RELATED"/>
    <property type="match status" value="1"/>
</dbReference>
<dbReference type="Pfam" id="PF00005">
    <property type="entry name" value="ABC_tran"/>
    <property type="match status" value="1"/>
</dbReference>
<dbReference type="SMART" id="SM00382">
    <property type="entry name" value="AAA"/>
    <property type="match status" value="1"/>
</dbReference>
<reference evidence="5" key="1">
    <citation type="submission" date="2009-10" db="EMBL/GenBank/DDBJ databases">
        <title>Diversity of trophic interactions inside an arsenic-rich microbial ecosystem.</title>
        <authorList>
            <person name="Bertin P.N."/>
            <person name="Heinrich-Salmeron A."/>
            <person name="Pelletier E."/>
            <person name="Goulhen-Chollet F."/>
            <person name="Arsene-Ploetze F."/>
            <person name="Gallien S."/>
            <person name="Calteau A."/>
            <person name="Vallenet D."/>
            <person name="Casiot C."/>
            <person name="Chane-Woon-Ming B."/>
            <person name="Giloteaux L."/>
            <person name="Barakat M."/>
            <person name="Bonnefoy V."/>
            <person name="Bruneel O."/>
            <person name="Chandler M."/>
            <person name="Cleiss J."/>
            <person name="Duran R."/>
            <person name="Elbaz-Poulichet F."/>
            <person name="Fonknechten N."/>
            <person name="Lauga B."/>
            <person name="Mornico D."/>
            <person name="Ortet P."/>
            <person name="Schaeffer C."/>
            <person name="Siguier P."/>
            <person name="Alexander Thil Smith A."/>
            <person name="Van Dorsselaer A."/>
            <person name="Weissenbach J."/>
            <person name="Medigue C."/>
            <person name="Le Paslier D."/>
        </authorList>
    </citation>
    <scope>NUCLEOTIDE SEQUENCE</scope>
</reference>
<keyword evidence="3" id="KW-0067">ATP-binding</keyword>
<dbReference type="InterPro" id="IPR051782">
    <property type="entry name" value="ABC_Transporter_VariousFunc"/>
</dbReference>
<dbReference type="InterPro" id="IPR003439">
    <property type="entry name" value="ABC_transporter-like_ATP-bd"/>
</dbReference>
<evidence type="ECO:0000259" key="4">
    <source>
        <dbReference type="PROSITE" id="PS50893"/>
    </source>
</evidence>
<evidence type="ECO:0000256" key="3">
    <source>
        <dbReference type="ARBA" id="ARBA00022840"/>
    </source>
</evidence>
<dbReference type="InterPro" id="IPR003593">
    <property type="entry name" value="AAA+_ATPase"/>
</dbReference>